<keyword evidence="3" id="KW-1185">Reference proteome</keyword>
<evidence type="ECO:0000313" key="3">
    <source>
        <dbReference type="Proteomes" id="UP000615760"/>
    </source>
</evidence>
<dbReference type="Proteomes" id="UP000615760">
    <property type="component" value="Unassembled WGS sequence"/>
</dbReference>
<evidence type="ECO:0000313" key="2">
    <source>
        <dbReference type="EMBL" id="GGB81562.1"/>
    </source>
</evidence>
<proteinExistence type="predicted"/>
<gene>
    <name evidence="2" type="ORF">GCM10007424_22090</name>
</gene>
<organism evidence="2 3">
    <name type="scientific">Flavobacterium suaedae</name>
    <dbReference type="NCBI Taxonomy" id="1767027"/>
    <lineage>
        <taxon>Bacteria</taxon>
        <taxon>Pseudomonadati</taxon>
        <taxon>Bacteroidota</taxon>
        <taxon>Flavobacteriia</taxon>
        <taxon>Flavobacteriales</taxon>
        <taxon>Flavobacteriaceae</taxon>
        <taxon>Flavobacterium</taxon>
    </lineage>
</organism>
<reference evidence="3" key="1">
    <citation type="journal article" date="2019" name="Int. J. Syst. Evol. Microbiol.">
        <title>The Global Catalogue of Microorganisms (GCM) 10K type strain sequencing project: providing services to taxonomists for standard genome sequencing and annotation.</title>
        <authorList>
            <consortium name="The Broad Institute Genomics Platform"/>
            <consortium name="The Broad Institute Genome Sequencing Center for Infectious Disease"/>
            <person name="Wu L."/>
            <person name="Ma J."/>
        </authorList>
    </citation>
    <scope>NUCLEOTIDE SEQUENCE [LARGE SCALE GENOMIC DNA]</scope>
    <source>
        <strain evidence="3">CGMCC 1.15461</strain>
    </source>
</reference>
<evidence type="ECO:0000256" key="1">
    <source>
        <dbReference type="SAM" id="Phobius"/>
    </source>
</evidence>
<keyword evidence="1" id="KW-0472">Membrane</keyword>
<comment type="caution">
    <text evidence="2">The sequence shown here is derived from an EMBL/GenBank/DDBJ whole genome shotgun (WGS) entry which is preliminary data.</text>
</comment>
<keyword evidence="1" id="KW-1133">Transmembrane helix</keyword>
<protein>
    <submittedName>
        <fullName evidence="2">Uncharacterized protein</fullName>
    </submittedName>
</protein>
<accession>A0ABQ1JZK2</accession>
<keyword evidence="1" id="KW-0812">Transmembrane</keyword>
<name>A0ABQ1JZK2_9FLAO</name>
<sequence length="40" mass="4683">MIEKPKLRVAHKFIDLLLKTKIVFMVSVTIAIVRIARVYK</sequence>
<feature type="transmembrane region" description="Helical" evidence="1">
    <location>
        <begin position="21"/>
        <end position="39"/>
    </location>
</feature>
<dbReference type="EMBL" id="BMJE01000005">
    <property type="protein sequence ID" value="GGB81562.1"/>
    <property type="molecule type" value="Genomic_DNA"/>
</dbReference>